<reference evidence="1 2" key="1">
    <citation type="journal article" date="2019" name="Sci. Rep.">
        <title>Orb-weaving spider Araneus ventricosus genome elucidates the spidroin gene catalogue.</title>
        <authorList>
            <person name="Kono N."/>
            <person name="Nakamura H."/>
            <person name="Ohtoshi R."/>
            <person name="Moran D.A.P."/>
            <person name="Shinohara A."/>
            <person name="Yoshida Y."/>
            <person name="Fujiwara M."/>
            <person name="Mori M."/>
            <person name="Tomita M."/>
            <person name="Arakawa K."/>
        </authorList>
    </citation>
    <scope>NUCLEOTIDE SEQUENCE [LARGE SCALE GENOMIC DNA]</scope>
</reference>
<dbReference type="AlphaFoldDB" id="A0A4Y2D1L8"/>
<evidence type="ECO:0000313" key="1">
    <source>
        <dbReference type="EMBL" id="GBM09997.1"/>
    </source>
</evidence>
<name>A0A4Y2D1L8_ARAVE</name>
<gene>
    <name evidence="1" type="ORF">AVEN_23988_1</name>
</gene>
<comment type="caution">
    <text evidence="1">The sequence shown here is derived from an EMBL/GenBank/DDBJ whole genome shotgun (WGS) entry which is preliminary data.</text>
</comment>
<keyword evidence="2" id="KW-1185">Reference proteome</keyword>
<evidence type="ECO:0000313" key="2">
    <source>
        <dbReference type="Proteomes" id="UP000499080"/>
    </source>
</evidence>
<sequence>MMRTTPERVPHLQTSAPHQWENVSLLRFIYHATDPIHGKSSVESGFGLGVLGSRSRDLIARPPGPHNSSRKRLLKCILDSH</sequence>
<dbReference type="Proteomes" id="UP000499080">
    <property type="component" value="Unassembled WGS sequence"/>
</dbReference>
<organism evidence="1 2">
    <name type="scientific">Araneus ventricosus</name>
    <name type="common">Orbweaver spider</name>
    <name type="synonym">Epeira ventricosa</name>
    <dbReference type="NCBI Taxonomy" id="182803"/>
    <lineage>
        <taxon>Eukaryota</taxon>
        <taxon>Metazoa</taxon>
        <taxon>Ecdysozoa</taxon>
        <taxon>Arthropoda</taxon>
        <taxon>Chelicerata</taxon>
        <taxon>Arachnida</taxon>
        <taxon>Araneae</taxon>
        <taxon>Araneomorphae</taxon>
        <taxon>Entelegynae</taxon>
        <taxon>Araneoidea</taxon>
        <taxon>Araneidae</taxon>
        <taxon>Araneus</taxon>
    </lineage>
</organism>
<proteinExistence type="predicted"/>
<accession>A0A4Y2D1L8</accession>
<dbReference type="EMBL" id="BGPR01000279">
    <property type="protein sequence ID" value="GBM09997.1"/>
    <property type="molecule type" value="Genomic_DNA"/>
</dbReference>
<protein>
    <submittedName>
        <fullName evidence="1">Uncharacterized protein</fullName>
    </submittedName>
</protein>